<gene>
    <name evidence="1" type="ORF">B0T14DRAFT_246060</name>
</gene>
<reference evidence="1" key="1">
    <citation type="submission" date="2023-06" db="EMBL/GenBank/DDBJ databases">
        <title>Genome-scale phylogeny and comparative genomics of the fungal order Sordariales.</title>
        <authorList>
            <consortium name="Lawrence Berkeley National Laboratory"/>
            <person name="Hensen N."/>
            <person name="Bonometti L."/>
            <person name="Westerberg I."/>
            <person name="Brannstrom I.O."/>
            <person name="Guillou S."/>
            <person name="Cros-Aarteil S."/>
            <person name="Calhoun S."/>
            <person name="Haridas S."/>
            <person name="Kuo A."/>
            <person name="Mondo S."/>
            <person name="Pangilinan J."/>
            <person name="Riley R."/>
            <person name="Labutti K."/>
            <person name="Andreopoulos B."/>
            <person name="Lipzen A."/>
            <person name="Chen C."/>
            <person name="Yanf M."/>
            <person name="Daum C."/>
            <person name="Ng V."/>
            <person name="Clum A."/>
            <person name="Steindorff A."/>
            <person name="Ohm R."/>
            <person name="Martin F."/>
            <person name="Silar P."/>
            <person name="Natvig D."/>
            <person name="Lalanne C."/>
            <person name="Gautier V."/>
            <person name="Ament-Velasquez S.L."/>
            <person name="Kruys A."/>
            <person name="Hutchinson M.I."/>
            <person name="Powell A.J."/>
            <person name="Barry K."/>
            <person name="Miller A.N."/>
            <person name="Grigoriev I.V."/>
            <person name="Debuchy R."/>
            <person name="Gladieux P."/>
            <person name="Thoren M.H."/>
            <person name="Johannesson H."/>
        </authorList>
    </citation>
    <scope>NUCLEOTIDE SEQUENCE</scope>
    <source>
        <strain evidence="1">CBS 606.72</strain>
    </source>
</reference>
<protein>
    <submittedName>
        <fullName evidence="1">Uncharacterized protein</fullName>
    </submittedName>
</protein>
<sequence>MLFGAFKEAEGPLDGEWYVSLHHRLAKAVLTEALKWIVELPEDEPNALLTMLNIIHGRFELVEDKTSAEICEIVRFTNKWDMRLPRPWVKAWCERLPDPDVENAYNSPLGSISLVHFQSPREFASRAFCCQSPGHARRVCLRDGEDLHMGLSSHGAHNQTRGESIS</sequence>
<evidence type="ECO:0000313" key="1">
    <source>
        <dbReference type="EMBL" id="KAK0616406.1"/>
    </source>
</evidence>
<name>A0AA39WJ68_9PEZI</name>
<accession>A0AA39WJ68</accession>
<keyword evidence="2" id="KW-1185">Reference proteome</keyword>
<evidence type="ECO:0000313" key="2">
    <source>
        <dbReference type="Proteomes" id="UP001175000"/>
    </source>
</evidence>
<comment type="caution">
    <text evidence="1">The sequence shown here is derived from an EMBL/GenBank/DDBJ whole genome shotgun (WGS) entry which is preliminary data.</text>
</comment>
<dbReference type="Proteomes" id="UP001175000">
    <property type="component" value="Unassembled WGS sequence"/>
</dbReference>
<proteinExistence type="predicted"/>
<organism evidence="1 2">
    <name type="scientific">Immersiella caudata</name>
    <dbReference type="NCBI Taxonomy" id="314043"/>
    <lineage>
        <taxon>Eukaryota</taxon>
        <taxon>Fungi</taxon>
        <taxon>Dikarya</taxon>
        <taxon>Ascomycota</taxon>
        <taxon>Pezizomycotina</taxon>
        <taxon>Sordariomycetes</taxon>
        <taxon>Sordariomycetidae</taxon>
        <taxon>Sordariales</taxon>
        <taxon>Lasiosphaeriaceae</taxon>
        <taxon>Immersiella</taxon>
    </lineage>
</organism>
<dbReference type="AlphaFoldDB" id="A0AA39WJ68"/>
<dbReference type="EMBL" id="JAULSU010000005">
    <property type="protein sequence ID" value="KAK0616406.1"/>
    <property type="molecule type" value="Genomic_DNA"/>
</dbReference>